<dbReference type="OrthoDB" id="2153176at2759"/>
<accession>A0A077X516</accession>
<dbReference type="Pfam" id="PF07958">
    <property type="entry name" value="DUF1688"/>
    <property type="match status" value="1"/>
</dbReference>
<reference evidence="1" key="1">
    <citation type="journal article" date="2014" name="Genome Announc.">
        <title>De novo whole-genome sequence and genome annotation of Lichtheimia ramosa.</title>
        <authorList>
            <person name="Linde J."/>
            <person name="Schwartze V."/>
            <person name="Binder U."/>
            <person name="Lass-Florl C."/>
            <person name="Voigt K."/>
            <person name="Horn F."/>
        </authorList>
    </citation>
    <scope>NUCLEOTIDE SEQUENCE</scope>
    <source>
        <strain evidence="1">JMRC FSU:6197</strain>
    </source>
</reference>
<dbReference type="AlphaFoldDB" id="A0A077X516"/>
<evidence type="ECO:0000313" key="1">
    <source>
        <dbReference type="EMBL" id="CDS14247.1"/>
    </source>
</evidence>
<dbReference type="PANTHER" id="PTHR31687:SF3">
    <property type="entry name" value="PROTEIN URG3"/>
    <property type="match status" value="1"/>
</dbReference>
<gene>
    <name evidence="1" type="ORF">LRAMOSA06417</name>
</gene>
<protein>
    <submittedName>
        <fullName evidence="1">Uncharacterized protein</fullName>
    </submittedName>
</protein>
<dbReference type="PANTHER" id="PTHR31687">
    <property type="match status" value="1"/>
</dbReference>
<dbReference type="InterPro" id="IPR012469">
    <property type="entry name" value="DUF1688"/>
</dbReference>
<sequence>MAPSNQESEYLSSLRSVRERCFRVQEAAMRNKLQHFDVDTSKLDDMVTIVLSLMKRDFDDTSQIPQFGRWRHFEAGGKSRIQQQLIQSAWAGIDPMEQTRRLIDLFVVAVLLDIDLGASYAYREQASGRVYKQHEGVAIAIFDMFLAGTFSSDPRVPHRVDSEALLDFSLETLVNGMQATVLEGLKDRVDLLRHLGQLLESRQDYFGAGINLRRPGNLMDYLMSHPTTINTKKGPLIHLETLWPIVQDMGELWAADESGKGGTVELGDVWPCQSIRNPNISNPHDHFVAFHRLSQWLVYSLVEPMEKLLGATIEGTEQLTVLPEARNGGLLIDTGFLTLKPVDLERGIENYRKNALLPGQPKMEVVPMFELNDPVVVEWRALTVAYLDIVAERVRNTLNASRKSLTLSQIIQGGTWSAGRELAEISRPNTQEPPVVIKPDRRVLY</sequence>
<dbReference type="EMBL" id="LK023386">
    <property type="protein sequence ID" value="CDS14247.1"/>
    <property type="molecule type" value="Genomic_DNA"/>
</dbReference>
<proteinExistence type="predicted"/>
<name>A0A077X516_9FUNG</name>
<organism evidence="1">
    <name type="scientific">Lichtheimia ramosa</name>
    <dbReference type="NCBI Taxonomy" id="688394"/>
    <lineage>
        <taxon>Eukaryota</taxon>
        <taxon>Fungi</taxon>
        <taxon>Fungi incertae sedis</taxon>
        <taxon>Mucoromycota</taxon>
        <taxon>Mucoromycotina</taxon>
        <taxon>Mucoromycetes</taxon>
        <taxon>Mucorales</taxon>
        <taxon>Lichtheimiaceae</taxon>
        <taxon>Lichtheimia</taxon>
    </lineage>
</organism>